<keyword evidence="7 9" id="KW-0503">Monooxygenase</keyword>
<dbReference type="SUPFAM" id="SSF48264">
    <property type="entry name" value="Cytochrome P450"/>
    <property type="match status" value="1"/>
</dbReference>
<dbReference type="STRING" id="984485.A0A1E4RNI8"/>
<dbReference type="InterPro" id="IPR017972">
    <property type="entry name" value="Cyt_P450_CS"/>
</dbReference>
<dbReference type="InterPro" id="IPR002402">
    <property type="entry name" value="Cyt_P450_E_grp-II"/>
</dbReference>
<dbReference type="PANTHER" id="PTHR24287:SF1">
    <property type="entry name" value="P450, PUTATIVE (EUROFUNG)-RELATED"/>
    <property type="match status" value="1"/>
</dbReference>
<proteinExistence type="inferred from homology"/>
<dbReference type="InterPro" id="IPR047146">
    <property type="entry name" value="Cyt_P450_E_CYP52_fungi"/>
</dbReference>
<evidence type="ECO:0000313" key="12">
    <source>
        <dbReference type="Proteomes" id="UP000095085"/>
    </source>
</evidence>
<dbReference type="GO" id="GO:0016712">
    <property type="term" value="F:oxidoreductase activity, acting on paired donors, with incorporation or reduction of molecular oxygen, reduced flavin or flavoprotein as one donor, and incorporation of one atom of oxygen"/>
    <property type="evidence" value="ECO:0007669"/>
    <property type="project" value="InterPro"/>
</dbReference>
<evidence type="ECO:0000256" key="2">
    <source>
        <dbReference type="ARBA" id="ARBA00010617"/>
    </source>
</evidence>
<evidence type="ECO:0000256" key="8">
    <source>
        <dbReference type="PIRSR" id="PIRSR602402-1"/>
    </source>
</evidence>
<reference evidence="12" key="1">
    <citation type="submission" date="2016-05" db="EMBL/GenBank/DDBJ databases">
        <title>Comparative genomics of biotechnologically important yeasts.</title>
        <authorList>
            <consortium name="DOE Joint Genome Institute"/>
            <person name="Riley R."/>
            <person name="Haridas S."/>
            <person name="Wolfe K.H."/>
            <person name="Lopes M.R."/>
            <person name="Hittinger C.T."/>
            <person name="Goker M."/>
            <person name="Salamov A."/>
            <person name="Wisecaver J."/>
            <person name="Long T.M."/>
            <person name="Aerts A.L."/>
            <person name="Barry K."/>
            <person name="Choi C."/>
            <person name="Clum A."/>
            <person name="Coughlan A.Y."/>
            <person name="Deshpande S."/>
            <person name="Douglass A.P."/>
            <person name="Hanson S.J."/>
            <person name="Klenk H.-P."/>
            <person name="Labutti K."/>
            <person name="Lapidus A."/>
            <person name="Lindquist E."/>
            <person name="Lipzen A."/>
            <person name="Meier-Kolthoff J.P."/>
            <person name="Ohm R.A."/>
            <person name="Otillar R.P."/>
            <person name="Pangilinan J."/>
            <person name="Peng Y."/>
            <person name="Rokas A."/>
            <person name="Rosa C.A."/>
            <person name="Scheuner C."/>
            <person name="Sibirny A.A."/>
            <person name="Slot J.C."/>
            <person name="Stielow J.B."/>
            <person name="Sun H."/>
            <person name="Kurtzman C.P."/>
            <person name="Blackwell M."/>
            <person name="Grigoriev I.V."/>
            <person name="Jeffries T.W."/>
        </authorList>
    </citation>
    <scope>NUCLEOTIDE SEQUENCE [LARGE SCALE GENOMIC DNA]</scope>
    <source>
        <strain evidence="12">NRRL Y-1933</strain>
    </source>
</reference>
<evidence type="ECO:0000256" key="4">
    <source>
        <dbReference type="ARBA" id="ARBA00022723"/>
    </source>
</evidence>
<feature type="transmembrane region" description="Helical" evidence="10">
    <location>
        <begin position="12"/>
        <end position="29"/>
    </location>
</feature>
<dbReference type="OrthoDB" id="1470350at2759"/>
<dbReference type="EMBL" id="KV454539">
    <property type="protein sequence ID" value="ODV68838.1"/>
    <property type="molecule type" value="Genomic_DNA"/>
</dbReference>
<keyword evidence="10" id="KW-0472">Membrane</keyword>
<evidence type="ECO:0000256" key="10">
    <source>
        <dbReference type="SAM" id="Phobius"/>
    </source>
</evidence>
<evidence type="ECO:0000256" key="6">
    <source>
        <dbReference type="ARBA" id="ARBA00023004"/>
    </source>
</evidence>
<keyword evidence="3 8" id="KW-0349">Heme</keyword>
<evidence type="ECO:0000256" key="3">
    <source>
        <dbReference type="ARBA" id="ARBA00022617"/>
    </source>
</evidence>
<accession>A0A1E4RNI8</accession>
<dbReference type="InterPro" id="IPR036396">
    <property type="entry name" value="Cyt_P450_sf"/>
</dbReference>
<dbReference type="PANTHER" id="PTHR24287">
    <property type="entry name" value="P450, PUTATIVE (EUROFUNG)-RELATED"/>
    <property type="match status" value="1"/>
</dbReference>
<dbReference type="Pfam" id="PF00067">
    <property type="entry name" value="p450"/>
    <property type="match status" value="1"/>
</dbReference>
<dbReference type="GeneID" id="30992941"/>
<keyword evidence="10" id="KW-0812">Transmembrane</keyword>
<dbReference type="PROSITE" id="PS00086">
    <property type="entry name" value="CYTOCHROME_P450"/>
    <property type="match status" value="1"/>
</dbReference>
<dbReference type="GO" id="GO:0020037">
    <property type="term" value="F:heme binding"/>
    <property type="evidence" value="ECO:0007669"/>
    <property type="project" value="InterPro"/>
</dbReference>
<name>A0A1E4RNI8_9ASCO</name>
<dbReference type="PRINTS" id="PR00385">
    <property type="entry name" value="P450"/>
</dbReference>
<evidence type="ECO:0000256" key="5">
    <source>
        <dbReference type="ARBA" id="ARBA00023002"/>
    </source>
</evidence>
<gene>
    <name evidence="11" type="ORF">HYPBUDRAFT_105076</name>
</gene>
<dbReference type="PRINTS" id="PR00464">
    <property type="entry name" value="EP450II"/>
</dbReference>
<keyword evidence="4 8" id="KW-0479">Metal-binding</keyword>
<dbReference type="Proteomes" id="UP000095085">
    <property type="component" value="Unassembled WGS sequence"/>
</dbReference>
<evidence type="ECO:0000256" key="7">
    <source>
        <dbReference type="ARBA" id="ARBA00023033"/>
    </source>
</evidence>
<feature type="binding site" description="axial binding residue" evidence="8">
    <location>
        <position position="466"/>
    </location>
    <ligand>
        <name>heme</name>
        <dbReference type="ChEBI" id="CHEBI:30413"/>
    </ligand>
    <ligandPart>
        <name>Fe</name>
        <dbReference type="ChEBI" id="CHEBI:18248"/>
    </ligandPart>
</feature>
<dbReference type="Gene3D" id="1.10.630.10">
    <property type="entry name" value="Cytochrome P450"/>
    <property type="match status" value="1"/>
</dbReference>
<keyword evidence="10" id="KW-1133">Transmembrane helix</keyword>
<sequence>MLREIDLPPWLTNNWLTIIGLIGFTYFILHELKNRFIKWKWNCGEAPYLKGSGWLFSRNWVFFLKAKRNGEMLEFIWNIFKEQGESFRITIGGMALFATADPENIKAVLATQFNDFALGFRNSHFKPLLGDGIFTLDGGGWKHSRSLLRPNFTKEKVAHVQSLEKHLGYLVRHIDVQKGKPFDIQNYFYRLTVDTSTEFLFGQSLYGLKDEFIGETPEFLYEGSELFYDSFNTSQSYLATRAWSMMLYPLVNSFEFNRCNKNVHKFAKYYVSKALAATPEEIEERSKDGYCFLYELVKETRDPKILQDQLLNIMIAGRDTTAGLLSFTFYELARNPRVWSKLKETIYEHFGSGDDARIEDISFESLKHCDYLKYVINEVLRLYPSVPINYRVATKTTTLPRGAGKNGNEPVFIEKGRVIGYVISATHRDPKYYGEDAEVFKPERWADKSLKPGWAYLPFNGGPRICLGQQFALTEASYIIVRLCQIFPNLNSADFSKHYPPKMSTHLTLSLTDGANITLSR</sequence>
<evidence type="ECO:0000256" key="1">
    <source>
        <dbReference type="ARBA" id="ARBA00001971"/>
    </source>
</evidence>
<dbReference type="CDD" id="cd11063">
    <property type="entry name" value="CYP52"/>
    <property type="match status" value="1"/>
</dbReference>
<keyword evidence="12" id="KW-1185">Reference proteome</keyword>
<organism evidence="11 12">
    <name type="scientific">Hyphopichia burtonii NRRL Y-1933</name>
    <dbReference type="NCBI Taxonomy" id="984485"/>
    <lineage>
        <taxon>Eukaryota</taxon>
        <taxon>Fungi</taxon>
        <taxon>Dikarya</taxon>
        <taxon>Ascomycota</taxon>
        <taxon>Saccharomycotina</taxon>
        <taxon>Pichiomycetes</taxon>
        <taxon>Debaryomycetaceae</taxon>
        <taxon>Hyphopichia</taxon>
    </lineage>
</organism>
<keyword evidence="5 9" id="KW-0560">Oxidoreductase</keyword>
<comment type="cofactor">
    <cofactor evidence="1 8">
        <name>heme</name>
        <dbReference type="ChEBI" id="CHEBI:30413"/>
    </cofactor>
</comment>
<comment type="similarity">
    <text evidence="2 9">Belongs to the cytochrome P450 family.</text>
</comment>
<dbReference type="InterPro" id="IPR002974">
    <property type="entry name" value="Cyt_P450_E_CYP52_ascomycetes"/>
</dbReference>
<evidence type="ECO:0000256" key="9">
    <source>
        <dbReference type="RuleBase" id="RU000461"/>
    </source>
</evidence>
<dbReference type="RefSeq" id="XP_020077905.1">
    <property type="nucleotide sequence ID" value="XM_020218391.1"/>
</dbReference>
<dbReference type="AlphaFoldDB" id="A0A1E4RNI8"/>
<evidence type="ECO:0000313" key="11">
    <source>
        <dbReference type="EMBL" id="ODV68838.1"/>
    </source>
</evidence>
<dbReference type="InterPro" id="IPR001128">
    <property type="entry name" value="Cyt_P450"/>
</dbReference>
<dbReference type="GO" id="GO:0005506">
    <property type="term" value="F:iron ion binding"/>
    <property type="evidence" value="ECO:0007669"/>
    <property type="project" value="InterPro"/>
</dbReference>
<keyword evidence="6 8" id="KW-0408">Iron</keyword>
<protein>
    <submittedName>
        <fullName evidence="11">Cytochrome P450</fullName>
    </submittedName>
</protein>
<dbReference type="PRINTS" id="PR01239">
    <property type="entry name" value="EP450IICYP52"/>
</dbReference>